<dbReference type="SUPFAM" id="SSF56219">
    <property type="entry name" value="DNase I-like"/>
    <property type="match status" value="1"/>
</dbReference>
<dbReference type="EnsemblPlants" id="HORVU.MOREX.r3.2HG0103350.1">
    <property type="protein sequence ID" value="HORVU.MOREX.r3.2HG0103350.1.CDS1"/>
    <property type="gene ID" value="HORVU.MOREX.r3.2HG0103350"/>
</dbReference>
<dbReference type="InterPro" id="IPR036691">
    <property type="entry name" value="Endo/exonu/phosph_ase_sf"/>
</dbReference>
<name>A0A8I6X100_HORVV</name>
<dbReference type="Proteomes" id="UP000011116">
    <property type="component" value="Chromosome 2H"/>
</dbReference>
<evidence type="ECO:0008006" key="3">
    <source>
        <dbReference type="Google" id="ProtNLM"/>
    </source>
</evidence>
<dbReference type="Gramene" id="HORVU.MOREX.r3.2HG0103350.1">
    <property type="protein sequence ID" value="HORVU.MOREX.r3.2HG0103350.1.CDS1"/>
    <property type="gene ID" value="HORVU.MOREX.r3.2HG0103350"/>
</dbReference>
<dbReference type="SMR" id="A0A8I6X100"/>
<accession>A0A8I6X100</accession>
<sequence>MRGLIWNCQGVGKKGMATCLTDLIRDHSLDFLRLQETMKKDFSPKCLRRLDPFDLFKWEWIPSRGISGASMWSSVRRS</sequence>
<evidence type="ECO:0000313" key="1">
    <source>
        <dbReference type="EnsemblPlants" id="HORVU.MOREX.r3.2HG0103350.1.CDS1"/>
    </source>
</evidence>
<reference evidence="1" key="2">
    <citation type="submission" date="2020-10" db="EMBL/GenBank/DDBJ databases">
        <authorList>
            <person name="Scholz U."/>
            <person name="Mascher M."/>
            <person name="Fiebig A."/>
        </authorList>
    </citation>
    <scope>NUCLEOTIDE SEQUENCE [LARGE SCALE GENOMIC DNA]</scope>
    <source>
        <strain evidence="1">cv. Morex</strain>
    </source>
</reference>
<reference evidence="2" key="1">
    <citation type="journal article" date="2012" name="Nature">
        <title>A physical, genetic and functional sequence assembly of the barley genome.</title>
        <authorList>
            <consortium name="The International Barley Genome Sequencing Consortium"/>
            <person name="Mayer K.F."/>
            <person name="Waugh R."/>
            <person name="Brown J.W."/>
            <person name="Schulman A."/>
            <person name="Langridge P."/>
            <person name="Platzer M."/>
            <person name="Fincher G.B."/>
            <person name="Muehlbauer G.J."/>
            <person name="Sato K."/>
            <person name="Close T.J."/>
            <person name="Wise R.P."/>
            <person name="Stein N."/>
        </authorList>
    </citation>
    <scope>NUCLEOTIDE SEQUENCE [LARGE SCALE GENOMIC DNA]</scope>
    <source>
        <strain evidence="2">cv. Morex</strain>
    </source>
</reference>
<protein>
    <recommendedName>
        <fullName evidence="3">Endonuclease/exonuclease/phosphatase domain-containing protein</fullName>
    </recommendedName>
</protein>
<evidence type="ECO:0000313" key="2">
    <source>
        <dbReference type="Proteomes" id="UP000011116"/>
    </source>
</evidence>
<dbReference type="AlphaFoldDB" id="A0A8I6X100"/>
<reference evidence="1" key="3">
    <citation type="submission" date="2022-01" db="UniProtKB">
        <authorList>
            <consortium name="EnsemblPlants"/>
        </authorList>
    </citation>
    <scope>IDENTIFICATION</scope>
    <source>
        <strain evidence="1">subsp. vulgare</strain>
    </source>
</reference>
<organism evidence="1 2">
    <name type="scientific">Hordeum vulgare subsp. vulgare</name>
    <name type="common">Domesticated barley</name>
    <dbReference type="NCBI Taxonomy" id="112509"/>
    <lineage>
        <taxon>Eukaryota</taxon>
        <taxon>Viridiplantae</taxon>
        <taxon>Streptophyta</taxon>
        <taxon>Embryophyta</taxon>
        <taxon>Tracheophyta</taxon>
        <taxon>Spermatophyta</taxon>
        <taxon>Magnoliopsida</taxon>
        <taxon>Liliopsida</taxon>
        <taxon>Poales</taxon>
        <taxon>Poaceae</taxon>
        <taxon>BOP clade</taxon>
        <taxon>Pooideae</taxon>
        <taxon>Triticodae</taxon>
        <taxon>Triticeae</taxon>
        <taxon>Hordeinae</taxon>
        <taxon>Hordeum</taxon>
    </lineage>
</organism>
<proteinExistence type="predicted"/>
<keyword evidence="2" id="KW-1185">Reference proteome</keyword>